<gene>
    <name evidence="2" type="ORF">Fi14EGH31_16090</name>
</gene>
<evidence type="ECO:0008006" key="4">
    <source>
        <dbReference type="Google" id="ProtNLM"/>
    </source>
</evidence>
<dbReference type="KEGG" id="fit:Fi14EGH31_16090"/>
<dbReference type="RefSeq" id="WP_022001472.1">
    <property type="nucleotide sequence ID" value="NZ_AP024085.1"/>
</dbReference>
<organism evidence="2 3">
    <name type="scientific">Faecalibacillus intestinalis</name>
    <dbReference type="NCBI Taxonomy" id="1982626"/>
    <lineage>
        <taxon>Bacteria</taxon>
        <taxon>Bacillati</taxon>
        <taxon>Bacillota</taxon>
        <taxon>Erysipelotrichia</taxon>
        <taxon>Erysipelotrichales</taxon>
        <taxon>Coprobacillaceae</taxon>
        <taxon>Faecalibacillus</taxon>
    </lineage>
</organism>
<evidence type="ECO:0000313" key="2">
    <source>
        <dbReference type="EMBL" id="BCL57897.1"/>
    </source>
</evidence>
<evidence type="ECO:0000256" key="1">
    <source>
        <dbReference type="SAM" id="Coils"/>
    </source>
</evidence>
<proteinExistence type="predicted"/>
<feature type="coiled-coil region" evidence="1">
    <location>
        <begin position="106"/>
        <end position="155"/>
    </location>
</feature>
<keyword evidence="1" id="KW-0175">Coiled coil</keyword>
<evidence type="ECO:0000313" key="3">
    <source>
        <dbReference type="Proteomes" id="UP000593842"/>
    </source>
</evidence>
<accession>A0A7I8DZ12</accession>
<dbReference type="Gene3D" id="1.20.120.20">
    <property type="entry name" value="Apolipoprotein"/>
    <property type="match status" value="1"/>
</dbReference>
<dbReference type="AlphaFoldDB" id="A0A7I8DZ12"/>
<dbReference type="InterPro" id="IPR024623">
    <property type="entry name" value="YtxH"/>
</dbReference>
<dbReference type="Pfam" id="PF12732">
    <property type="entry name" value="YtxH"/>
    <property type="match status" value="1"/>
</dbReference>
<sequence>MKLGRFLTTLGIGALVGMLLAPKKGSELREELKGKGKETLDSAKEMTVEDYQKLISETIDSIKKTVDEFDVDDFKDSSLAKLNELKDKFDDVVTKLQDSDQYSKLKDQVDNVIVQVNDKINEVKEKMSEQEFDDFSDLEDEINDIEDDLNVIIDDLKD</sequence>
<dbReference type="Proteomes" id="UP000593842">
    <property type="component" value="Chromosome"/>
</dbReference>
<protein>
    <recommendedName>
        <fullName evidence="4">YtxH domain-containing protein</fullName>
    </recommendedName>
</protein>
<dbReference type="GeneID" id="70580040"/>
<reference evidence="3" key="1">
    <citation type="submission" date="2020-09" db="EMBL/GenBank/DDBJ databases">
        <title>Complete genome sequencing of Faecalibacillus intestinalis strain 14EGH31.</title>
        <authorList>
            <person name="Sakamoto M."/>
            <person name="Murakami T."/>
            <person name="Mori H."/>
        </authorList>
    </citation>
    <scope>NUCLEOTIDE SEQUENCE [LARGE SCALE GENOMIC DNA]</scope>
    <source>
        <strain evidence="3">14EGH31</strain>
    </source>
</reference>
<dbReference type="EMBL" id="AP024085">
    <property type="protein sequence ID" value="BCL57897.1"/>
    <property type="molecule type" value="Genomic_DNA"/>
</dbReference>
<dbReference type="SUPFAM" id="SSF58113">
    <property type="entry name" value="Apolipoprotein A-I"/>
    <property type="match status" value="1"/>
</dbReference>
<name>A0A7I8DZ12_9FIRM</name>